<dbReference type="SUPFAM" id="SSF51316">
    <property type="entry name" value="Mss4-like"/>
    <property type="match status" value="1"/>
</dbReference>
<keyword evidence="6" id="KW-1185">Reference proteome</keyword>
<evidence type="ECO:0000313" key="6">
    <source>
        <dbReference type="Proteomes" id="UP000646365"/>
    </source>
</evidence>
<dbReference type="InterPro" id="IPR052355">
    <property type="entry name" value="CENP-V-like"/>
</dbReference>
<keyword evidence="3" id="KW-0862">Zinc</keyword>
<evidence type="ECO:0000256" key="2">
    <source>
        <dbReference type="ARBA" id="ARBA00022723"/>
    </source>
</evidence>
<dbReference type="InterPro" id="IPR006913">
    <property type="entry name" value="CENP-V/GFA"/>
</dbReference>
<reference evidence="5" key="2">
    <citation type="submission" date="2020-09" db="EMBL/GenBank/DDBJ databases">
        <authorList>
            <person name="Sun Q."/>
            <person name="Zhou Y."/>
        </authorList>
    </citation>
    <scope>NUCLEOTIDE SEQUENCE</scope>
    <source>
        <strain evidence="5">CGMCC 1.15725</strain>
    </source>
</reference>
<dbReference type="EMBL" id="BMJQ01000001">
    <property type="protein sequence ID" value="GGE99297.1"/>
    <property type="molecule type" value="Genomic_DNA"/>
</dbReference>
<dbReference type="PANTHER" id="PTHR28620">
    <property type="entry name" value="CENTROMERE PROTEIN V"/>
    <property type="match status" value="1"/>
</dbReference>
<evidence type="ECO:0000256" key="1">
    <source>
        <dbReference type="ARBA" id="ARBA00005495"/>
    </source>
</evidence>
<feature type="domain" description="CENP-V/GFA" evidence="4">
    <location>
        <begin position="2"/>
        <end position="116"/>
    </location>
</feature>
<dbReference type="Pfam" id="PF04828">
    <property type="entry name" value="GFA"/>
    <property type="match status" value="1"/>
</dbReference>
<comment type="similarity">
    <text evidence="1">Belongs to the Gfa family.</text>
</comment>
<organism evidence="5 6">
    <name type="scientific">Aliidongia dinghuensis</name>
    <dbReference type="NCBI Taxonomy" id="1867774"/>
    <lineage>
        <taxon>Bacteria</taxon>
        <taxon>Pseudomonadati</taxon>
        <taxon>Pseudomonadota</taxon>
        <taxon>Alphaproteobacteria</taxon>
        <taxon>Rhodospirillales</taxon>
        <taxon>Dongiaceae</taxon>
        <taxon>Aliidongia</taxon>
    </lineage>
</organism>
<dbReference type="Gene3D" id="2.170.150.70">
    <property type="match status" value="1"/>
</dbReference>
<dbReference type="Proteomes" id="UP000646365">
    <property type="component" value="Unassembled WGS sequence"/>
</dbReference>
<proteinExistence type="inferred from homology"/>
<gene>
    <name evidence="5" type="ORF">GCM10011611_01080</name>
</gene>
<dbReference type="InterPro" id="IPR011057">
    <property type="entry name" value="Mss4-like_sf"/>
</dbReference>
<evidence type="ECO:0000256" key="3">
    <source>
        <dbReference type="ARBA" id="ARBA00022833"/>
    </source>
</evidence>
<reference evidence="5" key="1">
    <citation type="journal article" date="2014" name="Int. J. Syst. Evol. Microbiol.">
        <title>Complete genome sequence of Corynebacterium casei LMG S-19264T (=DSM 44701T), isolated from a smear-ripened cheese.</title>
        <authorList>
            <consortium name="US DOE Joint Genome Institute (JGI-PGF)"/>
            <person name="Walter F."/>
            <person name="Albersmeier A."/>
            <person name="Kalinowski J."/>
            <person name="Ruckert C."/>
        </authorList>
    </citation>
    <scope>NUCLEOTIDE SEQUENCE</scope>
    <source>
        <strain evidence="5">CGMCC 1.15725</strain>
    </source>
</reference>
<name>A0A8J2YPE1_9PROT</name>
<keyword evidence="2" id="KW-0479">Metal-binding</keyword>
<dbReference type="AlphaFoldDB" id="A0A8J2YPE1"/>
<dbReference type="GO" id="GO:0016846">
    <property type="term" value="F:carbon-sulfur lyase activity"/>
    <property type="evidence" value="ECO:0007669"/>
    <property type="project" value="InterPro"/>
</dbReference>
<evidence type="ECO:0000259" key="4">
    <source>
        <dbReference type="PROSITE" id="PS51891"/>
    </source>
</evidence>
<evidence type="ECO:0000313" key="5">
    <source>
        <dbReference type="EMBL" id="GGE99297.1"/>
    </source>
</evidence>
<sequence length="119" mass="13385">MFEASCHCGAVHIDVSRAPAHLTECNCSTCRKFGTRWAYYTKDEITIRAAPGATVAYVHGDRTLETHHCRVCGCITHWWGISTETADRCAVNARLMPPKDIEGIRIRHFDGADSWTYLD</sequence>
<dbReference type="PROSITE" id="PS51891">
    <property type="entry name" value="CENP_V_GFA"/>
    <property type="match status" value="1"/>
</dbReference>
<dbReference type="RefSeq" id="WP_189041332.1">
    <property type="nucleotide sequence ID" value="NZ_BMJQ01000001.1"/>
</dbReference>
<dbReference type="GO" id="GO:0046872">
    <property type="term" value="F:metal ion binding"/>
    <property type="evidence" value="ECO:0007669"/>
    <property type="project" value="UniProtKB-KW"/>
</dbReference>
<dbReference type="PANTHER" id="PTHR28620:SF1">
    <property type="entry name" value="CENP-V_GFA DOMAIN-CONTAINING PROTEIN"/>
    <property type="match status" value="1"/>
</dbReference>
<protein>
    <recommendedName>
        <fullName evidence="4">CENP-V/GFA domain-containing protein</fullName>
    </recommendedName>
</protein>
<comment type="caution">
    <text evidence="5">The sequence shown here is derived from an EMBL/GenBank/DDBJ whole genome shotgun (WGS) entry which is preliminary data.</text>
</comment>
<accession>A0A8J2YPE1</accession>